<reference evidence="1" key="1">
    <citation type="journal article" date="2020" name="New Phytol.">
        <title>Comparative genomics reveals dynamic genome evolution in host specialist ectomycorrhizal fungi.</title>
        <authorList>
            <person name="Lofgren L.A."/>
            <person name="Nguyen N.H."/>
            <person name="Vilgalys R."/>
            <person name="Ruytinx J."/>
            <person name="Liao H.L."/>
            <person name="Branco S."/>
            <person name="Kuo A."/>
            <person name="LaButti K."/>
            <person name="Lipzen A."/>
            <person name="Andreopoulos W."/>
            <person name="Pangilinan J."/>
            <person name="Riley R."/>
            <person name="Hundley H."/>
            <person name="Na H."/>
            <person name="Barry K."/>
            <person name="Grigoriev I.V."/>
            <person name="Stajich J.E."/>
            <person name="Kennedy P.G."/>
        </authorList>
    </citation>
    <scope>NUCLEOTIDE SEQUENCE</scope>
    <source>
        <strain evidence="1">MN1</strain>
    </source>
</reference>
<proteinExistence type="predicted"/>
<dbReference type="Proteomes" id="UP000807769">
    <property type="component" value="Unassembled WGS sequence"/>
</dbReference>
<dbReference type="EMBL" id="JABBWG010000011">
    <property type="protein sequence ID" value="KAG1818611.1"/>
    <property type="molecule type" value="Genomic_DNA"/>
</dbReference>
<evidence type="ECO:0000313" key="2">
    <source>
        <dbReference type="Proteomes" id="UP000807769"/>
    </source>
</evidence>
<sequence length="280" mass="31142">MYTLYALTTTLPSQSHWIQGNFIHMSTHVILVLNETYVVIFKPSYGLILNNQMLGCVGCNGKESHVFFLTDNSGKACKGPLTDQDLCDLISVMQQLAMEAIENPFRPLEMAGCTQASQQICTVFVPAFALLQLELMVQIPLHPTTQLSDALYDKGPSELMSLEALMLDSMEDKHKHVLLSVPRTMQDPQDMSNEFYPKSTLLQPVSLQIIQILKSCVHQSAPQIHMPAQLQTQSSDAMYDQDESNLTSLEVLMLNALEGMHAPVSISKRTTGLLGNHYTV</sequence>
<dbReference type="AlphaFoldDB" id="A0A9P7JEW7"/>
<dbReference type="GeneID" id="64626754"/>
<organism evidence="1 2">
    <name type="scientific">Suillus subaureus</name>
    <dbReference type="NCBI Taxonomy" id="48587"/>
    <lineage>
        <taxon>Eukaryota</taxon>
        <taxon>Fungi</taxon>
        <taxon>Dikarya</taxon>
        <taxon>Basidiomycota</taxon>
        <taxon>Agaricomycotina</taxon>
        <taxon>Agaricomycetes</taxon>
        <taxon>Agaricomycetidae</taxon>
        <taxon>Boletales</taxon>
        <taxon>Suillineae</taxon>
        <taxon>Suillaceae</taxon>
        <taxon>Suillus</taxon>
    </lineage>
</organism>
<keyword evidence="2" id="KW-1185">Reference proteome</keyword>
<dbReference type="RefSeq" id="XP_041194483.1">
    <property type="nucleotide sequence ID" value="XM_041332737.1"/>
</dbReference>
<dbReference type="OrthoDB" id="2676119at2759"/>
<accession>A0A9P7JEW7</accession>
<evidence type="ECO:0000313" key="1">
    <source>
        <dbReference type="EMBL" id="KAG1818611.1"/>
    </source>
</evidence>
<gene>
    <name evidence="1" type="ORF">BJ212DRAFT_1298681</name>
</gene>
<protein>
    <submittedName>
        <fullName evidence="1">Uncharacterized protein</fullName>
    </submittedName>
</protein>
<comment type="caution">
    <text evidence="1">The sequence shown here is derived from an EMBL/GenBank/DDBJ whole genome shotgun (WGS) entry which is preliminary data.</text>
</comment>
<name>A0A9P7JEW7_9AGAM</name>